<proteinExistence type="predicted"/>
<dbReference type="STRING" id="687842.ASU31_16275"/>
<comment type="caution">
    <text evidence="1">The sequence shown here is derived from an EMBL/GenBank/DDBJ whole genome shotgun (WGS) entry which is preliminary data.</text>
</comment>
<dbReference type="Proteomes" id="UP000051950">
    <property type="component" value="Unassembled WGS sequence"/>
</dbReference>
<protein>
    <submittedName>
        <fullName evidence="1">Uncharacterized protein</fullName>
    </submittedName>
</protein>
<keyword evidence="2" id="KW-1185">Reference proteome</keyword>
<dbReference type="RefSeq" id="WP_057933338.1">
    <property type="nucleotide sequence ID" value="NZ_LMZQ01000013.1"/>
</dbReference>
<accession>A0A0T5VMH8</accession>
<dbReference type="OrthoDB" id="771127at2"/>
<dbReference type="AlphaFoldDB" id="A0A0T5VMH8"/>
<sequence length="65" mass="7561">MQNLSKKLQIDLIELKAKYAFIMDELEVTFADAYLSKLQAKQRLAEQMMIEMERILTGEAGEHEN</sequence>
<reference evidence="1 2" key="1">
    <citation type="submission" date="2015-11" db="EMBL/GenBank/DDBJ databases">
        <title>Sequence of Pedobacter ginsenosidimutans.</title>
        <authorList>
            <person name="Carson E."/>
            <person name="Keyser V."/>
            <person name="Newman J."/>
            <person name="Miller J."/>
        </authorList>
    </citation>
    <scope>NUCLEOTIDE SEQUENCE [LARGE SCALE GENOMIC DNA]</scope>
    <source>
        <strain evidence="1 2">KACC 14530</strain>
    </source>
</reference>
<evidence type="ECO:0000313" key="1">
    <source>
        <dbReference type="EMBL" id="KRT14879.1"/>
    </source>
</evidence>
<name>A0A0T5VMH8_9SPHI</name>
<evidence type="ECO:0000313" key="2">
    <source>
        <dbReference type="Proteomes" id="UP000051950"/>
    </source>
</evidence>
<dbReference type="EMBL" id="LMZQ01000013">
    <property type="protein sequence ID" value="KRT14879.1"/>
    <property type="molecule type" value="Genomic_DNA"/>
</dbReference>
<gene>
    <name evidence="1" type="ORF">ASU31_16275</name>
</gene>
<organism evidence="1 2">
    <name type="scientific">Pedobacter ginsenosidimutans</name>
    <dbReference type="NCBI Taxonomy" id="687842"/>
    <lineage>
        <taxon>Bacteria</taxon>
        <taxon>Pseudomonadati</taxon>
        <taxon>Bacteroidota</taxon>
        <taxon>Sphingobacteriia</taxon>
        <taxon>Sphingobacteriales</taxon>
        <taxon>Sphingobacteriaceae</taxon>
        <taxon>Pedobacter</taxon>
    </lineage>
</organism>